<accession>A0A839K129</accession>
<reference evidence="2 3" key="1">
    <citation type="submission" date="2020-07" db="EMBL/GenBank/DDBJ databases">
        <title>Characterization and genome sequencing of isolate MD1, a novel member within the family Lachnospiraceae.</title>
        <authorList>
            <person name="Rettenmaier R."/>
            <person name="Di Bello L."/>
            <person name="Zinser C."/>
            <person name="Scheitz K."/>
            <person name="Liebl W."/>
            <person name="Zverlov V."/>
        </authorList>
    </citation>
    <scope>NUCLEOTIDE SEQUENCE [LARGE SCALE GENOMIC DNA]</scope>
    <source>
        <strain evidence="2 3">MD1</strain>
    </source>
</reference>
<feature type="transmembrane region" description="Helical" evidence="1">
    <location>
        <begin position="140"/>
        <end position="158"/>
    </location>
</feature>
<dbReference type="Proteomes" id="UP000574276">
    <property type="component" value="Unassembled WGS sequence"/>
</dbReference>
<dbReference type="EMBL" id="JACEGA010000001">
    <property type="protein sequence ID" value="MBB2183350.1"/>
    <property type="molecule type" value="Genomic_DNA"/>
</dbReference>
<keyword evidence="1" id="KW-0472">Membrane</keyword>
<keyword evidence="1" id="KW-0812">Transmembrane</keyword>
<gene>
    <name evidence="2" type="ORF">H0486_10720</name>
</gene>
<evidence type="ECO:0000256" key="1">
    <source>
        <dbReference type="SAM" id="Phobius"/>
    </source>
</evidence>
<feature type="transmembrane region" description="Helical" evidence="1">
    <location>
        <begin position="74"/>
        <end position="93"/>
    </location>
</feature>
<feature type="transmembrane region" description="Helical" evidence="1">
    <location>
        <begin position="52"/>
        <end position="69"/>
    </location>
</feature>
<organism evidence="2 3">
    <name type="scientific">Variimorphobacter saccharofermentans</name>
    <dbReference type="NCBI Taxonomy" id="2755051"/>
    <lineage>
        <taxon>Bacteria</taxon>
        <taxon>Bacillati</taxon>
        <taxon>Bacillota</taxon>
        <taxon>Clostridia</taxon>
        <taxon>Lachnospirales</taxon>
        <taxon>Lachnospiraceae</taxon>
        <taxon>Variimorphobacter</taxon>
    </lineage>
</organism>
<proteinExistence type="predicted"/>
<name>A0A839K129_9FIRM</name>
<keyword evidence="3" id="KW-1185">Reference proteome</keyword>
<feature type="transmembrane region" description="Helical" evidence="1">
    <location>
        <begin position="105"/>
        <end position="128"/>
    </location>
</feature>
<dbReference type="AlphaFoldDB" id="A0A839K129"/>
<comment type="caution">
    <text evidence="2">The sequence shown here is derived from an EMBL/GenBank/DDBJ whole genome shotgun (WGS) entry which is preliminary data.</text>
</comment>
<dbReference type="RefSeq" id="WP_228353010.1">
    <property type="nucleotide sequence ID" value="NZ_JACEGA010000001.1"/>
</dbReference>
<sequence length="177" mass="20207">MLLNNRKRAFLGVLLALTVLLIILSGVFEFNTLFLLATASFGVGIAIRESGLSIGVVFYLGAVALGFFLAPNKLYCITFAAMGMYLLIREFAFEKLAHVTWKNRTLLFYILKYVSFNLMYLPVIFLMPKVIYSGEINSQIYLLLVFAGQLVLFLYDWAYDSFQVAIWDKIRNKLNLK</sequence>
<evidence type="ECO:0000313" key="2">
    <source>
        <dbReference type="EMBL" id="MBB2183350.1"/>
    </source>
</evidence>
<evidence type="ECO:0000313" key="3">
    <source>
        <dbReference type="Proteomes" id="UP000574276"/>
    </source>
</evidence>
<protein>
    <submittedName>
        <fullName evidence="2">Uncharacterized protein</fullName>
    </submittedName>
</protein>
<keyword evidence="1" id="KW-1133">Transmembrane helix</keyword>